<evidence type="ECO:0000256" key="5">
    <source>
        <dbReference type="ARBA" id="ARBA00022989"/>
    </source>
</evidence>
<evidence type="ECO:0000256" key="8">
    <source>
        <dbReference type="SAM" id="Phobius"/>
    </source>
</evidence>
<evidence type="ECO:0000256" key="3">
    <source>
        <dbReference type="ARBA" id="ARBA00022475"/>
    </source>
</evidence>
<keyword evidence="3" id="KW-1003">Cell membrane</keyword>
<dbReference type="GO" id="GO:0005886">
    <property type="term" value="C:plasma membrane"/>
    <property type="evidence" value="ECO:0007669"/>
    <property type="project" value="UniProtKB-SubCell"/>
</dbReference>
<dbReference type="Proteomes" id="UP000185109">
    <property type="component" value="Chromosome"/>
</dbReference>
<evidence type="ECO:0000313" key="9">
    <source>
        <dbReference type="EMBL" id="APO75958.1"/>
    </source>
</evidence>
<dbReference type="EMBL" id="CP017241">
    <property type="protein sequence ID" value="APO75958.1"/>
    <property type="molecule type" value="Genomic_DNA"/>
</dbReference>
<evidence type="ECO:0000256" key="4">
    <source>
        <dbReference type="ARBA" id="ARBA00022692"/>
    </source>
</evidence>
<accession>A0A1L5P740</accession>
<comment type="similarity">
    <text evidence="2">Belongs to the TrbI/VirB10 family.</text>
</comment>
<dbReference type="InterPro" id="IPR005498">
    <property type="entry name" value="T4SS_VirB10/TraB/TrbI"/>
</dbReference>
<reference evidence="9 10" key="1">
    <citation type="submission" date="2016-09" db="EMBL/GenBank/DDBJ databases">
        <title>The complete genome sequences of Rhizobium gallicum, symbiovars gallicum and phaseoli, symbionts associated to common bean (Phaseolus vulgaris).</title>
        <authorList>
            <person name="Bustos P."/>
            <person name="Santamaria R.I."/>
            <person name="Perez-Carrascal O.M."/>
            <person name="Juarez S."/>
            <person name="Lozano L."/>
            <person name="Martinez-Flores I."/>
            <person name="Martinez-Romero E."/>
            <person name="Cevallos M."/>
            <person name="Romero D."/>
            <person name="Davila G."/>
            <person name="Gonzalez V."/>
        </authorList>
    </citation>
    <scope>NUCLEOTIDE SEQUENCE [LARGE SCALE GENOMIC DNA]</scope>
    <source>
        <strain evidence="9 10">8C-3</strain>
    </source>
</reference>
<feature type="region of interest" description="Disordered" evidence="7">
    <location>
        <begin position="1"/>
        <end position="20"/>
    </location>
</feature>
<feature type="transmembrane region" description="Helical" evidence="8">
    <location>
        <begin position="28"/>
        <end position="47"/>
    </location>
</feature>
<dbReference type="CDD" id="cd16429">
    <property type="entry name" value="VirB10"/>
    <property type="match status" value="1"/>
</dbReference>
<dbReference type="InterPro" id="IPR047695">
    <property type="entry name" value="T4SS_VirB10/PtlG"/>
</dbReference>
<keyword evidence="6 8" id="KW-0472">Membrane</keyword>
<dbReference type="AlphaFoldDB" id="A0A1L5P740"/>
<dbReference type="Pfam" id="PF03743">
    <property type="entry name" value="TrbI"/>
    <property type="match status" value="1"/>
</dbReference>
<dbReference type="RefSeq" id="WP_074062215.1">
    <property type="nucleotide sequence ID" value="NZ_CP017241.1"/>
</dbReference>
<proteinExistence type="inferred from homology"/>
<gene>
    <name evidence="9" type="primary">virB10-1</name>
    <name evidence="9" type="ORF">AM571_CH03158</name>
</gene>
<evidence type="ECO:0000256" key="1">
    <source>
        <dbReference type="ARBA" id="ARBA00004162"/>
    </source>
</evidence>
<protein>
    <submittedName>
        <fullName evidence="9">Type IV secretion system protein VirB10 1</fullName>
    </submittedName>
</protein>
<feature type="region of interest" description="Disordered" evidence="7">
    <location>
        <begin position="119"/>
        <end position="157"/>
    </location>
</feature>
<sequence length="394" mass="42509">MAEEDNIPIPGERAQTSVGRSRLDNSPILKRGVVGVAILAFVVFALWSMRAQNKPPEGTHPERVVIRQTSEFEPAREPVQPVAMPAEVQLPTPVVSEEAPAEEDKLLDAARRAPVIAYGGEKAPTTHRQNNSPDAPSDDFPLDAGPGPVGSQAENEDQRFNRMLTPTQLQGSRAGTLGNRDFIVAMGTSIPCVLETALSSDQPGFASCLVNRDVLSDNGRVVLMEKGTQIVGEYRGSLRRGQKRLFVLWSRAKTPKGVIIALASPATDTLGRAGMDGYVDTHWWERFGSAILLSIVGDATSYASSRFEQGDVEAENTTGAGRQAAAIAVEQSINIAPTLLKHQGDPVLIFVARDLDFSGVYRLRVTEPRNRIYDRAVLGDFSPASTVATKSAGR</sequence>
<evidence type="ECO:0000313" key="10">
    <source>
        <dbReference type="Proteomes" id="UP000185109"/>
    </source>
</evidence>
<keyword evidence="4 8" id="KW-0812">Transmembrane</keyword>
<dbReference type="Gene3D" id="2.40.128.260">
    <property type="entry name" value="Type IV secretion system, VirB10/TraB/TrbI"/>
    <property type="match status" value="2"/>
</dbReference>
<name>A0A1L5P740_RHIET</name>
<dbReference type="InterPro" id="IPR042217">
    <property type="entry name" value="T4SS_VirB10/TrbI"/>
</dbReference>
<comment type="subcellular location">
    <subcellularLocation>
        <location evidence="1">Cell membrane</location>
        <topology evidence="1">Single-pass membrane protein</topology>
    </subcellularLocation>
</comment>
<organism evidence="9 10">
    <name type="scientific">Rhizobium etli 8C-3</name>
    <dbReference type="NCBI Taxonomy" id="538025"/>
    <lineage>
        <taxon>Bacteria</taxon>
        <taxon>Pseudomonadati</taxon>
        <taxon>Pseudomonadota</taxon>
        <taxon>Alphaproteobacteria</taxon>
        <taxon>Hyphomicrobiales</taxon>
        <taxon>Rhizobiaceae</taxon>
        <taxon>Rhizobium/Agrobacterium group</taxon>
        <taxon>Rhizobium</taxon>
    </lineage>
</organism>
<dbReference type="NCBIfam" id="NF038091">
    <property type="entry name" value="T4SS_VirB10"/>
    <property type="match status" value="1"/>
</dbReference>
<evidence type="ECO:0000256" key="6">
    <source>
        <dbReference type="ARBA" id="ARBA00023136"/>
    </source>
</evidence>
<evidence type="ECO:0000256" key="2">
    <source>
        <dbReference type="ARBA" id="ARBA00010265"/>
    </source>
</evidence>
<evidence type="ECO:0000256" key="7">
    <source>
        <dbReference type="SAM" id="MobiDB-lite"/>
    </source>
</evidence>
<keyword evidence="5 8" id="KW-1133">Transmembrane helix</keyword>